<evidence type="ECO:0000313" key="2">
    <source>
        <dbReference type="Proteomes" id="UP000199387"/>
    </source>
</evidence>
<reference evidence="1 2" key="1">
    <citation type="submission" date="2016-10" db="EMBL/GenBank/DDBJ databases">
        <authorList>
            <person name="de Groot N.N."/>
        </authorList>
    </citation>
    <scope>NUCLEOTIDE SEQUENCE [LARGE SCALE GENOMIC DNA]</scope>
    <source>
        <strain evidence="1 2">DSM 45514</strain>
    </source>
</reference>
<evidence type="ECO:0000313" key="1">
    <source>
        <dbReference type="EMBL" id="SDC25271.1"/>
    </source>
</evidence>
<gene>
    <name evidence="1" type="ORF">SAMN04488112_10542</name>
</gene>
<protein>
    <submittedName>
        <fullName evidence="1">Uncharacterized protein</fullName>
    </submittedName>
</protein>
<name>A0A1G6K332_9BACL</name>
<dbReference type="RefSeq" id="WP_091567168.1">
    <property type="nucleotide sequence ID" value="NZ_FMZA01000005.1"/>
</dbReference>
<organism evidence="1 2">
    <name type="scientific">Melghirimyces thermohalophilus</name>
    <dbReference type="NCBI Taxonomy" id="1236220"/>
    <lineage>
        <taxon>Bacteria</taxon>
        <taxon>Bacillati</taxon>
        <taxon>Bacillota</taxon>
        <taxon>Bacilli</taxon>
        <taxon>Bacillales</taxon>
        <taxon>Thermoactinomycetaceae</taxon>
        <taxon>Melghirimyces</taxon>
    </lineage>
</organism>
<accession>A0A1G6K332</accession>
<dbReference type="EMBL" id="FMZA01000005">
    <property type="protein sequence ID" value="SDC25271.1"/>
    <property type="molecule type" value="Genomic_DNA"/>
</dbReference>
<dbReference type="AlphaFoldDB" id="A0A1G6K332"/>
<sequence length="62" mass="7636">MRVELSLSAEEWLAALNCIERRYKELRQKILEGDRTGRRIEWYREEALLLERVLEELRHHKT</sequence>
<keyword evidence="2" id="KW-1185">Reference proteome</keyword>
<dbReference type="Proteomes" id="UP000199387">
    <property type="component" value="Unassembled WGS sequence"/>
</dbReference>
<proteinExistence type="predicted"/>